<reference evidence="2" key="1">
    <citation type="journal article" date="2019" name="Int. J. Syst. Evol. Microbiol.">
        <title>The Global Catalogue of Microorganisms (GCM) 10K type strain sequencing project: providing services to taxonomists for standard genome sequencing and annotation.</title>
        <authorList>
            <consortium name="The Broad Institute Genomics Platform"/>
            <consortium name="The Broad Institute Genome Sequencing Center for Infectious Disease"/>
            <person name="Wu L."/>
            <person name="Ma J."/>
        </authorList>
    </citation>
    <scope>NUCLEOTIDE SEQUENCE [LARGE SCALE GENOMIC DNA]</scope>
    <source>
        <strain evidence="2">CECT 7398</strain>
    </source>
</reference>
<name>A0ABT8C0S2_9VIBR</name>
<protein>
    <submittedName>
        <fullName evidence="1">Uncharacterized protein</fullName>
    </submittedName>
</protein>
<evidence type="ECO:0000313" key="1">
    <source>
        <dbReference type="EMBL" id="MDN3611950.1"/>
    </source>
</evidence>
<keyword evidence="2" id="KW-1185">Reference proteome</keyword>
<comment type="caution">
    <text evidence="1">The sequence shown here is derived from an EMBL/GenBank/DDBJ whole genome shotgun (WGS) entry which is preliminary data.</text>
</comment>
<accession>A0ABT8C0S2</accession>
<evidence type="ECO:0000313" key="2">
    <source>
        <dbReference type="Proteomes" id="UP001238540"/>
    </source>
</evidence>
<sequence length="56" mass="6048">MRATIDEAVELVYFTMACERDGTGLRVNAHPAGAVLSLNHSSFTTNVRSTLSPILL</sequence>
<dbReference type="Proteomes" id="UP001238540">
    <property type="component" value="Unassembled WGS sequence"/>
</dbReference>
<dbReference type="EMBL" id="JAUFQC010000027">
    <property type="protein sequence ID" value="MDN3611950.1"/>
    <property type="molecule type" value="Genomic_DNA"/>
</dbReference>
<gene>
    <name evidence="1" type="ORF">QWZ16_20370</name>
</gene>
<organism evidence="1 2">
    <name type="scientific">Vibrio ostreicida</name>
    <dbReference type="NCBI Taxonomy" id="526588"/>
    <lineage>
        <taxon>Bacteria</taxon>
        <taxon>Pseudomonadati</taxon>
        <taxon>Pseudomonadota</taxon>
        <taxon>Gammaproteobacteria</taxon>
        <taxon>Vibrionales</taxon>
        <taxon>Vibrionaceae</taxon>
        <taxon>Vibrio</taxon>
    </lineage>
</organism>
<proteinExistence type="predicted"/>